<gene>
    <name evidence="5" type="ORF">A9Z60_02480</name>
</gene>
<organism evidence="5 6">
    <name type="scientific">Moraxella nonliquefaciens</name>
    <dbReference type="NCBI Taxonomy" id="478"/>
    <lineage>
        <taxon>Bacteria</taxon>
        <taxon>Pseudomonadati</taxon>
        <taxon>Pseudomonadota</taxon>
        <taxon>Gammaproteobacteria</taxon>
        <taxon>Moraxellales</taxon>
        <taxon>Moraxellaceae</taxon>
        <taxon>Moraxella</taxon>
    </lineage>
</organism>
<dbReference type="GO" id="GO:0046872">
    <property type="term" value="F:metal ion binding"/>
    <property type="evidence" value="ECO:0007669"/>
    <property type="project" value="UniProtKB-KW"/>
</dbReference>
<keyword evidence="1" id="KW-0479">Metal-binding</keyword>
<keyword evidence="2" id="KW-0106">Calcium</keyword>
<evidence type="ECO:0000256" key="2">
    <source>
        <dbReference type="ARBA" id="ARBA00022837"/>
    </source>
</evidence>
<evidence type="ECO:0000256" key="3">
    <source>
        <dbReference type="SAM" id="SignalP"/>
    </source>
</evidence>
<dbReference type="Pfam" id="PF05567">
    <property type="entry name" value="T4P_PilY1"/>
    <property type="match status" value="1"/>
</dbReference>
<name>A0A1B8PJL0_MORNO</name>
<proteinExistence type="predicted"/>
<evidence type="ECO:0000259" key="4">
    <source>
        <dbReference type="Pfam" id="PF05567"/>
    </source>
</evidence>
<dbReference type="EMBL" id="LZDN01000012">
    <property type="protein sequence ID" value="OBX50785.1"/>
    <property type="molecule type" value="Genomic_DNA"/>
</dbReference>
<evidence type="ECO:0000313" key="5">
    <source>
        <dbReference type="EMBL" id="OBX50785.1"/>
    </source>
</evidence>
<reference evidence="5 6" key="1">
    <citation type="submission" date="2016-06" db="EMBL/GenBank/DDBJ databases">
        <title>Draft genome of Moraxella nonliquefaciens CCUG 60284.</title>
        <authorList>
            <person name="Salva-Serra F."/>
            <person name="Engstrom-Jakobsson H."/>
            <person name="Thorell K."/>
            <person name="Gonzales-Siles L."/>
            <person name="Karlsson R."/>
            <person name="Boulund F."/>
            <person name="Engstrand L."/>
            <person name="Kristiansson E."/>
            <person name="Moore E."/>
        </authorList>
    </citation>
    <scope>NUCLEOTIDE SEQUENCE [LARGE SCALE GENOMIC DNA]</scope>
    <source>
        <strain evidence="5 6">CCUG 60284</strain>
    </source>
</reference>
<feature type="signal peptide" evidence="3">
    <location>
        <begin position="1"/>
        <end position="25"/>
    </location>
</feature>
<feature type="domain" description="PilY1 beta-propeller" evidence="4">
    <location>
        <begin position="850"/>
        <end position="1148"/>
    </location>
</feature>
<keyword evidence="3" id="KW-0732">Signal</keyword>
<comment type="caution">
    <text evidence="5">The sequence shown here is derived from an EMBL/GenBank/DDBJ whole genome shotgun (WGS) entry which is preliminary data.</text>
</comment>
<accession>A0A1B8PJL0</accession>
<feature type="chain" id="PRO_5008611723" description="PilY1 beta-propeller domain-containing protein" evidence="3">
    <location>
        <begin position="26"/>
        <end position="1384"/>
    </location>
</feature>
<dbReference type="InterPro" id="IPR008707">
    <property type="entry name" value="B-propeller_PilY1"/>
</dbReference>
<dbReference type="OrthoDB" id="7156875at2"/>
<evidence type="ECO:0000313" key="6">
    <source>
        <dbReference type="Proteomes" id="UP000092671"/>
    </source>
</evidence>
<sequence length="1384" mass="151436">MKTFSLKKLSHAIALATAATLPAQAATLPTHVNHVEKRIGDLEIYEAATGGGASVLLMLDNSGSMDKRSIEEDYRSSYYYNCKGKTNPWWGSFSYPSVQKKRFSFNIKRDDGTIGETVSFLGDHWPSCGDQKTYHDRMSRVKDAIITLLADPAKELGADYMKYKIGLGNFYYTTAKNSGGQIAHPISTLTYNNRLAMAKKIANLQANTNTPIAHAYAESGAYMLGTKTGAVKQVTNYTLMGYRHHNGGNNNAYFTQCTYPPKWEDYKSTTCSNYQSFHEFNRALLDRLKVNYEERKRDYTYYYRRETEYKNTTAGSGFSLADPSVVRGGAYVSPVTSSQCDGNGIYFLTDGEPNGGSYNGVDPSTTTTVMNNALAGSVGSVSMPSGYGNRVCTVTSGASTINSRGAAYSVSTSYNRNSGHPQWECIGEFAKALTSNHNKVGKPIPTATVGFGRVFESASGYKTSMSVKDVITGEQSVKQVHDCSRIPDSHRDAKNLCYLGERGHGYGEGGFYYAESSDDVAKSVVDFVTNVSGNISASPAGTVAVPTDPLSITSLQPYAYLPMLQADVAEAPATWPGNLKKYHTINGSLYGNDKTTRLYQKTGGSTLPYATNPKAKDLWQTSASTDGGITTGGTYARLPSPTKPNKNIVRTVYVEDGNQMKKVGVKNGKLEGFDQLSAQYSGVDKAYILHYLGFGSVSTIESTYAGTGDINAKLQDELNKDPTGRPVMGGIHHSVPALVAYTGQFDNTGNISSTEGRDDYVLYGSMSGALLMANAKTGDEQFSFIPRKMFDNEKQRRALSPSGTGISGEPVFGVDAPWTINAKYNYDFSTQPAKITTKAIKKSGTSSEEQTAGHIYAYGGLRMGGKGLYGLDLTDKEKPDMLFSIDNQTEGFERVGQIWAKPVVAKIKIGTDGKGRSIDREVLIFGGGYDMCYESTLFKLNDGNKANTECANKKETEGNAVYMVDSETGDLVASWTKDKSISGSTKKITDGLTHMKHSVVGGITALDRNNNGYVDHLYFTDLGGQLFRIDLIELSGKTHNKKDKKDITNDITRGVVRVFDANGGNMANSHVSYRFYEAPVVSFYTNPDDAQRFAVINLASGDRSSPLSRRRDLGDANRVYGIIDRDIASVRVTNALISTDALMSKDLDNSHLQKMDTKEIEKKDEAYRETLIKSMRDKKPNAKKEVRVGNNTITLPVYDKMGWYYDMIRYDGRIDVKNLKAVGPGMVTGGVYYNSVYSPDFQYGNAGQCEARTVGATERQMYCMPWGVCPTDAPNKPSKNGTLGYAPAGIGIQELTTVPYTSQADKTTNLRTFLSIQTVQERAEMANKTKTPSHGVGGADGRFVDTAGTVNNGVGVDRFSQPQIDREQYNLKVNRWYDFQNVER</sequence>
<dbReference type="RefSeq" id="WP_066893021.1">
    <property type="nucleotide sequence ID" value="NZ_LZDN01000012.1"/>
</dbReference>
<protein>
    <recommendedName>
        <fullName evidence="4">PilY1 beta-propeller domain-containing protein</fullName>
    </recommendedName>
</protein>
<evidence type="ECO:0000256" key="1">
    <source>
        <dbReference type="ARBA" id="ARBA00022723"/>
    </source>
</evidence>
<dbReference type="Proteomes" id="UP000092671">
    <property type="component" value="Unassembled WGS sequence"/>
</dbReference>